<evidence type="ECO:0000259" key="5">
    <source>
        <dbReference type="PROSITE" id="PS51352"/>
    </source>
</evidence>
<evidence type="ECO:0000256" key="3">
    <source>
        <dbReference type="ARBA" id="ARBA00023157"/>
    </source>
</evidence>
<dbReference type="CDD" id="cd02966">
    <property type="entry name" value="TlpA_like_family"/>
    <property type="match status" value="1"/>
</dbReference>
<dbReference type="PROSITE" id="PS51257">
    <property type="entry name" value="PROKAR_LIPOPROTEIN"/>
    <property type="match status" value="1"/>
</dbReference>
<dbReference type="GO" id="GO:0030313">
    <property type="term" value="C:cell envelope"/>
    <property type="evidence" value="ECO:0007669"/>
    <property type="project" value="UniProtKB-SubCell"/>
</dbReference>
<dbReference type="GO" id="GO:0016209">
    <property type="term" value="F:antioxidant activity"/>
    <property type="evidence" value="ECO:0007669"/>
    <property type="project" value="InterPro"/>
</dbReference>
<keyword evidence="4" id="KW-0676">Redox-active center</keyword>
<dbReference type="PANTHER" id="PTHR42852:SF6">
    <property type="entry name" value="THIOL:DISULFIDE INTERCHANGE PROTEIN DSBE"/>
    <property type="match status" value="1"/>
</dbReference>
<proteinExistence type="predicted"/>
<dbReference type="InterPro" id="IPR000866">
    <property type="entry name" value="AhpC/TSA"/>
</dbReference>
<evidence type="ECO:0000256" key="1">
    <source>
        <dbReference type="ARBA" id="ARBA00004196"/>
    </source>
</evidence>
<evidence type="ECO:0000256" key="4">
    <source>
        <dbReference type="ARBA" id="ARBA00023284"/>
    </source>
</evidence>
<sequence length="203" mass="21322">MSLRSRHDHRVGRAVVGGIVVALALLACGTVQGPGSLVSTSPEPAVPVGVTVYSIDERPEVPDLQGPTLDGGTFRLSAERGHVVVVNVWASWCQPCRDESPVLVRVAAATRMSGVRFVGIDEQDRDESARDFASAAGTTYPHLVDADGSLLASVRLVPRSAIPSTLVLDARGRVAARVIGPVDADTFESLVRSVVDSESGRSS</sequence>
<protein>
    <submittedName>
        <fullName evidence="6">Unannotated protein</fullName>
    </submittedName>
</protein>
<dbReference type="GO" id="GO:0017004">
    <property type="term" value="P:cytochrome complex assembly"/>
    <property type="evidence" value="ECO:0007669"/>
    <property type="project" value="UniProtKB-KW"/>
</dbReference>
<dbReference type="InterPro" id="IPR050553">
    <property type="entry name" value="Thioredoxin_ResA/DsbE_sf"/>
</dbReference>
<evidence type="ECO:0000313" key="6">
    <source>
        <dbReference type="EMBL" id="CAB4851251.1"/>
    </source>
</evidence>
<reference evidence="6" key="1">
    <citation type="submission" date="2020-05" db="EMBL/GenBank/DDBJ databases">
        <authorList>
            <person name="Chiriac C."/>
            <person name="Salcher M."/>
            <person name="Ghai R."/>
            <person name="Kavagutti S V."/>
        </authorList>
    </citation>
    <scope>NUCLEOTIDE SEQUENCE</scope>
</reference>
<keyword evidence="2" id="KW-0201">Cytochrome c-type biogenesis</keyword>
<comment type="subcellular location">
    <subcellularLocation>
        <location evidence="1">Cell envelope</location>
    </subcellularLocation>
</comment>
<dbReference type="InterPro" id="IPR036249">
    <property type="entry name" value="Thioredoxin-like_sf"/>
</dbReference>
<dbReference type="PROSITE" id="PS51352">
    <property type="entry name" value="THIOREDOXIN_2"/>
    <property type="match status" value="1"/>
</dbReference>
<keyword evidence="3" id="KW-1015">Disulfide bond</keyword>
<dbReference type="InterPro" id="IPR013766">
    <property type="entry name" value="Thioredoxin_domain"/>
</dbReference>
<accession>A0A6J7C279</accession>
<dbReference type="EMBL" id="CAFBIZ010000158">
    <property type="protein sequence ID" value="CAB4851251.1"/>
    <property type="molecule type" value="Genomic_DNA"/>
</dbReference>
<dbReference type="Pfam" id="PF00578">
    <property type="entry name" value="AhpC-TSA"/>
    <property type="match status" value="1"/>
</dbReference>
<dbReference type="SUPFAM" id="SSF52833">
    <property type="entry name" value="Thioredoxin-like"/>
    <property type="match status" value="1"/>
</dbReference>
<organism evidence="6">
    <name type="scientific">freshwater metagenome</name>
    <dbReference type="NCBI Taxonomy" id="449393"/>
    <lineage>
        <taxon>unclassified sequences</taxon>
        <taxon>metagenomes</taxon>
        <taxon>ecological metagenomes</taxon>
    </lineage>
</organism>
<gene>
    <name evidence="6" type="ORF">UFOPK3268_01187</name>
</gene>
<dbReference type="GO" id="GO:0016491">
    <property type="term" value="F:oxidoreductase activity"/>
    <property type="evidence" value="ECO:0007669"/>
    <property type="project" value="InterPro"/>
</dbReference>
<dbReference type="AlphaFoldDB" id="A0A6J7C279"/>
<feature type="domain" description="Thioredoxin" evidence="5">
    <location>
        <begin position="55"/>
        <end position="196"/>
    </location>
</feature>
<dbReference type="Gene3D" id="3.40.30.10">
    <property type="entry name" value="Glutaredoxin"/>
    <property type="match status" value="1"/>
</dbReference>
<evidence type="ECO:0000256" key="2">
    <source>
        <dbReference type="ARBA" id="ARBA00022748"/>
    </source>
</evidence>
<dbReference type="PANTHER" id="PTHR42852">
    <property type="entry name" value="THIOL:DISULFIDE INTERCHANGE PROTEIN DSBE"/>
    <property type="match status" value="1"/>
</dbReference>
<name>A0A6J7C279_9ZZZZ</name>